<evidence type="ECO:0000256" key="1">
    <source>
        <dbReference type="SAM" id="Phobius"/>
    </source>
</evidence>
<dbReference type="Proteomes" id="UP000001353">
    <property type="component" value="Chromosome"/>
</dbReference>
<organism evidence="2 3">
    <name type="scientific">Roseobacter litoralis (strain ATCC 49566 / DSM 6996 / JCM 21268 / NBRC 15278 / OCh 149)</name>
    <dbReference type="NCBI Taxonomy" id="391595"/>
    <lineage>
        <taxon>Bacteria</taxon>
        <taxon>Pseudomonadati</taxon>
        <taxon>Pseudomonadota</taxon>
        <taxon>Alphaproteobacteria</taxon>
        <taxon>Rhodobacterales</taxon>
        <taxon>Roseobacteraceae</taxon>
        <taxon>Roseobacter</taxon>
    </lineage>
</organism>
<evidence type="ECO:0000313" key="2">
    <source>
        <dbReference type="EMBL" id="AEI92152.1"/>
    </source>
</evidence>
<dbReference type="OrthoDB" id="7949130at2"/>
<feature type="transmembrane region" description="Helical" evidence="1">
    <location>
        <begin position="137"/>
        <end position="170"/>
    </location>
</feature>
<dbReference type="RefSeq" id="WP_013960096.1">
    <property type="nucleotide sequence ID" value="NC_015730.1"/>
</dbReference>
<dbReference type="PANTHER" id="PTHR41795">
    <property type="entry name" value="EXOPOLYSACCHARIDE SYNTHESIS PROTEIN"/>
    <property type="match status" value="1"/>
</dbReference>
<accession>F7ZES1</accession>
<dbReference type="eggNOG" id="COG3932">
    <property type="taxonomic scope" value="Bacteria"/>
</dbReference>
<keyword evidence="3" id="KW-1185">Reference proteome</keyword>
<keyword evidence="1" id="KW-0472">Membrane</keyword>
<gene>
    <name evidence="2" type="ordered locus">RLO149_c001200</name>
</gene>
<reference evidence="2 3" key="1">
    <citation type="journal article" date="2011" name="BMC Genomics">
        <title>Comparative genome analysis and genome-guided physiological analysis of Roseobacter litoralis.</title>
        <authorList>
            <person name="Kalhoefer D."/>
            <person name="Thole S."/>
            <person name="Voget S."/>
            <person name="Lehmann R."/>
            <person name="Liesegang H."/>
            <person name="Wollher A."/>
            <person name="Daniel R."/>
            <person name="Simon M."/>
            <person name="Brinkhoff T."/>
        </authorList>
    </citation>
    <scope>NUCLEOTIDE SEQUENCE [LARGE SCALE GENOMIC DNA]</scope>
    <source>
        <strain evidence="3">ATCC 49566 / DSM 6996 / JCM 21268 / NBRC 15278 / OCh 149</strain>
    </source>
</reference>
<dbReference type="Pfam" id="PF06055">
    <property type="entry name" value="ExoD"/>
    <property type="match status" value="1"/>
</dbReference>
<keyword evidence="1" id="KW-0812">Transmembrane</keyword>
<proteinExistence type="predicted"/>
<dbReference type="KEGG" id="rli:RLO149_c001200"/>
<feature type="transmembrane region" description="Helical" evidence="1">
    <location>
        <begin position="176"/>
        <end position="194"/>
    </location>
</feature>
<protein>
    <submittedName>
        <fullName evidence="2">Exopolysaccharide synthesis protein EcoD-like protein</fullName>
    </submittedName>
</protein>
<evidence type="ECO:0000313" key="3">
    <source>
        <dbReference type="Proteomes" id="UP000001353"/>
    </source>
</evidence>
<dbReference type="InterPro" id="IPR010331">
    <property type="entry name" value="ExoD"/>
</dbReference>
<name>F7ZES1_ROSLO</name>
<dbReference type="HOGENOM" id="CLU_093444_1_0_5"/>
<dbReference type="PIRSF" id="PIRSF033239">
    <property type="entry name" value="ExoD"/>
    <property type="match status" value="1"/>
</dbReference>
<sequence>MVQNSERSSLTETVETIVEASQQGDETTVSEISDAVGRTSHLTAILFAASLSATPLSGVPGLSTVCGLIIATCAAQALLGRKKIWLPGFLRRKKVPNKRLGDALAWLSKGAAYLDGATQTRFRPLVRGAARKMLLSLFLVGGLMMPLLEFIPFSASIVAGTIAFFSAALLTRDGLWVAWGMGLIGLAATGAVWAF</sequence>
<dbReference type="PANTHER" id="PTHR41795:SF1">
    <property type="entry name" value="EXOPOLYSACCHARIDE SYNTHESIS PROTEIN"/>
    <property type="match status" value="1"/>
</dbReference>
<dbReference type="STRING" id="391595.RLO149_c001200"/>
<dbReference type="AlphaFoldDB" id="F7ZES1"/>
<dbReference type="EMBL" id="CP002623">
    <property type="protein sequence ID" value="AEI92152.1"/>
    <property type="molecule type" value="Genomic_DNA"/>
</dbReference>
<keyword evidence="1" id="KW-1133">Transmembrane helix</keyword>